<keyword evidence="17" id="KW-1185">Reference proteome</keyword>
<keyword evidence="4 13" id="KW-0479">Metal-binding</keyword>
<name>A0ABQ5JN85_9LACO</name>
<feature type="binding site" evidence="13">
    <location>
        <position position="120"/>
    </location>
    <ligand>
        <name>Mg(2+)</name>
        <dbReference type="ChEBI" id="CHEBI:18420"/>
    </ligand>
</feature>
<evidence type="ECO:0000256" key="6">
    <source>
        <dbReference type="ARBA" id="ARBA00022763"/>
    </source>
</evidence>
<comment type="similarity">
    <text evidence="11 13">Belongs to the RecU family.</text>
</comment>
<keyword evidence="9 13" id="KW-0233">DNA recombination</keyword>
<evidence type="ECO:0000313" key="17">
    <source>
        <dbReference type="Proteomes" id="UP001628078"/>
    </source>
</evidence>
<dbReference type="Proteomes" id="UP001628078">
    <property type="component" value="Unassembled WGS sequence"/>
</dbReference>
<comment type="catalytic activity">
    <reaction evidence="13">
        <text>Endonucleolytic cleavage at a junction such as a reciprocal single-stranded crossover between two homologous DNA duplexes (Holliday junction).</text>
        <dbReference type="EC" id="3.1.21.10"/>
    </reaction>
</comment>
<dbReference type="NCBIfam" id="NF002584">
    <property type="entry name" value="PRK02234.1-5"/>
    <property type="match status" value="1"/>
</dbReference>
<accession>A0ABQ5JN85</accession>
<organism evidence="16 17">
    <name type="scientific">Furfurilactobacillus curtus</name>
    <dbReference type="NCBI Taxonomy" id="1746200"/>
    <lineage>
        <taxon>Bacteria</taxon>
        <taxon>Bacillati</taxon>
        <taxon>Bacillota</taxon>
        <taxon>Bacilli</taxon>
        <taxon>Lactobacillales</taxon>
        <taxon>Lactobacillaceae</taxon>
        <taxon>Furfurilactobacillus</taxon>
    </lineage>
</organism>
<feature type="region of interest" description="Disordered" evidence="15">
    <location>
        <begin position="1"/>
        <end position="23"/>
    </location>
</feature>
<keyword evidence="7 13" id="KW-0378">Hydrolase</keyword>
<feature type="site" description="Transition state stabilizer" evidence="13">
    <location>
        <position position="103"/>
    </location>
</feature>
<evidence type="ECO:0000256" key="4">
    <source>
        <dbReference type="ARBA" id="ARBA00022723"/>
    </source>
</evidence>
<keyword evidence="10 13" id="KW-0234">DNA repair</keyword>
<comment type="caution">
    <text evidence="16">The sequence shown here is derived from an EMBL/GenBank/DDBJ whole genome shotgun (WGS) entry which is preliminary data.</text>
</comment>
<feature type="binding site" evidence="13">
    <location>
        <position position="86"/>
    </location>
    <ligand>
        <name>Mg(2+)</name>
        <dbReference type="ChEBI" id="CHEBI:18420"/>
    </ligand>
</feature>
<evidence type="ECO:0000256" key="3">
    <source>
        <dbReference type="ARBA" id="ARBA00022722"/>
    </source>
</evidence>
<dbReference type="InterPro" id="IPR004612">
    <property type="entry name" value="Resolv_RecU"/>
</dbReference>
<comment type="function">
    <text evidence="13">Endonuclease that resolves Holliday junction intermediates in genetic recombination. Cleaves mobile four-strand junctions by introducing symmetrical nicks in paired strands. Promotes annealing of linear ssDNA with homologous dsDNA. Required for DNA repair, homologous recombination and chromosome segregation.</text>
</comment>
<evidence type="ECO:0000256" key="1">
    <source>
        <dbReference type="ARBA" id="ARBA00004496"/>
    </source>
</evidence>
<evidence type="ECO:0000256" key="11">
    <source>
        <dbReference type="ARBA" id="ARBA00023447"/>
    </source>
</evidence>
<dbReference type="RefSeq" id="WP_407882279.1">
    <property type="nucleotide sequence ID" value="NZ_BQXO01000001.1"/>
</dbReference>
<feature type="binding site" evidence="13">
    <location>
        <position position="88"/>
    </location>
    <ligand>
        <name>Mg(2+)</name>
        <dbReference type="ChEBI" id="CHEBI:18420"/>
    </ligand>
</feature>
<evidence type="ECO:0000256" key="8">
    <source>
        <dbReference type="ARBA" id="ARBA00022842"/>
    </source>
</evidence>
<dbReference type="HAMAP" id="MF_00130">
    <property type="entry name" value="RecU"/>
    <property type="match status" value="1"/>
</dbReference>
<evidence type="ECO:0000256" key="7">
    <source>
        <dbReference type="ARBA" id="ARBA00022801"/>
    </source>
</evidence>
<dbReference type="EC" id="3.1.21.10" evidence="13 14"/>
<evidence type="ECO:0000256" key="15">
    <source>
        <dbReference type="SAM" id="MobiDB-lite"/>
    </source>
</evidence>
<evidence type="ECO:0000256" key="10">
    <source>
        <dbReference type="ARBA" id="ARBA00023204"/>
    </source>
</evidence>
<protein>
    <recommendedName>
        <fullName evidence="12 13">Holliday junction resolvase RecU</fullName>
        <ecNumber evidence="13 14">3.1.21.10</ecNumber>
    </recommendedName>
    <alternativeName>
        <fullName evidence="13">Recombination protein U homolog</fullName>
    </alternativeName>
</protein>
<dbReference type="SUPFAM" id="SSF52980">
    <property type="entry name" value="Restriction endonuclease-like"/>
    <property type="match status" value="1"/>
</dbReference>
<keyword evidence="8 13" id="KW-0460">Magnesium</keyword>
<keyword evidence="2 13" id="KW-0963">Cytoplasm</keyword>
<comment type="subcellular location">
    <subcellularLocation>
        <location evidence="1 13">Cytoplasm</location>
    </subcellularLocation>
</comment>
<dbReference type="EMBL" id="BQXO01000001">
    <property type="protein sequence ID" value="GKT05014.1"/>
    <property type="molecule type" value="Genomic_DNA"/>
</dbReference>
<dbReference type="CDD" id="cd22354">
    <property type="entry name" value="RecU-like"/>
    <property type="match status" value="1"/>
</dbReference>
<evidence type="ECO:0000256" key="2">
    <source>
        <dbReference type="ARBA" id="ARBA00022490"/>
    </source>
</evidence>
<feature type="binding site" evidence="13">
    <location>
        <position position="101"/>
    </location>
    <ligand>
        <name>Mg(2+)</name>
        <dbReference type="ChEBI" id="CHEBI:18420"/>
    </ligand>
</feature>
<gene>
    <name evidence="13 16" type="primary">recU</name>
    <name evidence="16" type="ORF">JCM31185_03030</name>
</gene>
<sequence length="205" mass="23010">MNIRYPNGTAYHQSAKRPATTMSQTTNYGDRGMSLEAELNESNQYYLNQGVAVIHKKPTPVQIVKVDYPKRSAATIKEAYFRQPSTTDYNGVYQGYYLDFDAKETKNKTSFPLKNFHAHQIAHLRACVAAGGIGFAIIRFTDDVATFLLPASFLFHCWDDALQTDGRKSIRRSAIEAHGYQINPALNPLVPYLNAVDQLITATKK</sequence>
<dbReference type="InterPro" id="IPR011335">
    <property type="entry name" value="Restrct_endonuc-II-like"/>
</dbReference>
<dbReference type="Gene3D" id="3.40.1350.10">
    <property type="match status" value="1"/>
</dbReference>
<evidence type="ECO:0000256" key="14">
    <source>
        <dbReference type="NCBIfam" id="TIGR00648"/>
    </source>
</evidence>
<evidence type="ECO:0000256" key="5">
    <source>
        <dbReference type="ARBA" id="ARBA00022759"/>
    </source>
</evidence>
<dbReference type="InterPro" id="IPR011856">
    <property type="entry name" value="tRNA_endonuc-like_dom_sf"/>
</dbReference>
<comment type="cofactor">
    <cofactor evidence="13">
        <name>Mg(2+)</name>
        <dbReference type="ChEBI" id="CHEBI:18420"/>
    </cofactor>
    <text evidence="13">Binds 1 Mg(2+) ion per subunit.</text>
</comment>
<keyword evidence="5 13" id="KW-0255">Endonuclease</keyword>
<dbReference type="Pfam" id="PF03838">
    <property type="entry name" value="RecU"/>
    <property type="match status" value="1"/>
</dbReference>
<evidence type="ECO:0000256" key="13">
    <source>
        <dbReference type="HAMAP-Rule" id="MF_00130"/>
    </source>
</evidence>
<dbReference type="NCBIfam" id="TIGR00648">
    <property type="entry name" value="recU"/>
    <property type="match status" value="1"/>
</dbReference>
<evidence type="ECO:0000256" key="12">
    <source>
        <dbReference type="ARBA" id="ARBA00029523"/>
    </source>
</evidence>
<keyword evidence="6 13" id="KW-0227">DNA damage</keyword>
<dbReference type="PIRSF" id="PIRSF037785">
    <property type="entry name" value="RecU"/>
    <property type="match status" value="1"/>
</dbReference>
<keyword evidence="3 13" id="KW-0540">Nuclease</keyword>
<evidence type="ECO:0000256" key="9">
    <source>
        <dbReference type="ARBA" id="ARBA00023172"/>
    </source>
</evidence>
<evidence type="ECO:0000313" key="16">
    <source>
        <dbReference type="EMBL" id="GKT05014.1"/>
    </source>
</evidence>
<reference evidence="16 17" key="1">
    <citation type="submission" date="2022-03" db="EMBL/GenBank/DDBJ databases">
        <title>Draft genome sequence of Furfurilactobacillus curtus JCM 31185.</title>
        <authorList>
            <person name="Suzuki S."/>
            <person name="Endo A."/>
            <person name="Kajikawa A."/>
        </authorList>
    </citation>
    <scope>NUCLEOTIDE SEQUENCE [LARGE SCALE GENOMIC DNA]</scope>
    <source>
        <strain evidence="16 17">JCM 31185</strain>
    </source>
</reference>
<proteinExistence type="inferred from homology"/>